<evidence type="ECO:0000313" key="4">
    <source>
        <dbReference type="Proteomes" id="UP000316726"/>
    </source>
</evidence>
<feature type="compositionally biased region" description="Low complexity" evidence="1">
    <location>
        <begin position="98"/>
        <end position="110"/>
    </location>
</feature>
<reference evidence="2" key="2">
    <citation type="submission" date="2021-01" db="EMBL/GenBank/DDBJ databases">
        <authorList>
            <person name="Corre E."/>
            <person name="Pelletier E."/>
            <person name="Niang G."/>
            <person name="Scheremetjew M."/>
            <person name="Finn R."/>
            <person name="Kale V."/>
            <person name="Holt S."/>
            <person name="Cochrane G."/>
            <person name="Meng A."/>
            <person name="Brown T."/>
            <person name="Cohen L."/>
        </authorList>
    </citation>
    <scope>NUCLEOTIDE SEQUENCE</scope>
    <source>
        <strain evidence="2">CCMP1205</strain>
    </source>
</reference>
<sequence length="290" mass="30706">MDDLYDEVPADQLEALKAVPGWDREPADGKAAKDDGKPPRSTCSGVVRSTETANGREDPQPASEGGKGSLDYVHEFEEVPPSQLEKLAKIPGWGGDPGASQGQEAGAAQAKRVPRESLGLFATQNFDDDFVLKPSFPATQDGSGGAGERAGNDGSDPEGDDTDADATIPETADVADESIPQTAQTAKDGAPLVVVTKRGGRKKRKPSRIVAGQAAEKQGGRTTRQRLKSDPTPPSSPPESVVPLTFEALKESVLVKHYDIPDETPEVSQAARAELLNLLDRLHRKVAAKK</sequence>
<feature type="compositionally biased region" description="Basic and acidic residues" evidence="1">
    <location>
        <begin position="22"/>
        <end position="38"/>
    </location>
</feature>
<dbReference type="EMBL" id="HBHL01013415">
    <property type="protein sequence ID" value="CAD9719964.1"/>
    <property type="molecule type" value="Transcribed_RNA"/>
</dbReference>
<protein>
    <submittedName>
        <fullName evidence="3">Uncharacterized protein</fullName>
    </submittedName>
</protein>
<feature type="compositionally biased region" description="Acidic residues" evidence="1">
    <location>
        <begin position="155"/>
        <end position="164"/>
    </location>
</feature>
<gene>
    <name evidence="3" type="ORF">A3770_04p27900</name>
    <name evidence="2" type="ORF">CPRI1469_LOCUS8830</name>
</gene>
<feature type="region of interest" description="Disordered" evidence="1">
    <location>
        <begin position="15"/>
        <end position="112"/>
    </location>
</feature>
<dbReference type="EMBL" id="CP031037">
    <property type="protein sequence ID" value="QDZ20272.1"/>
    <property type="molecule type" value="Genomic_DNA"/>
</dbReference>
<evidence type="ECO:0000256" key="1">
    <source>
        <dbReference type="SAM" id="MobiDB-lite"/>
    </source>
</evidence>
<accession>A0A5B8MLI8</accession>
<feature type="compositionally biased region" description="Polar residues" evidence="1">
    <location>
        <begin position="41"/>
        <end position="53"/>
    </location>
</feature>
<feature type="region of interest" description="Disordered" evidence="1">
    <location>
        <begin position="131"/>
        <end position="241"/>
    </location>
</feature>
<dbReference type="Proteomes" id="UP000316726">
    <property type="component" value="Chromosome 4"/>
</dbReference>
<proteinExistence type="predicted"/>
<reference evidence="3 4" key="1">
    <citation type="submission" date="2018-07" db="EMBL/GenBank/DDBJ databases">
        <title>The complete nuclear genome of the prasinophyte Chloropicon primus (CCMP1205).</title>
        <authorList>
            <person name="Pombert J.-F."/>
            <person name="Otis C."/>
            <person name="Turmel M."/>
            <person name="Lemieux C."/>
        </authorList>
    </citation>
    <scope>NUCLEOTIDE SEQUENCE [LARGE SCALE GENOMIC DNA]</scope>
    <source>
        <strain evidence="3 4">CCMP1205</strain>
    </source>
</reference>
<feature type="compositionally biased region" description="Basic residues" evidence="1">
    <location>
        <begin position="198"/>
        <end position="207"/>
    </location>
</feature>
<name>A0A5B8MLI8_9CHLO</name>
<evidence type="ECO:0000313" key="2">
    <source>
        <dbReference type="EMBL" id="CAD9719964.1"/>
    </source>
</evidence>
<dbReference type="AlphaFoldDB" id="A0A5B8MLI8"/>
<evidence type="ECO:0000313" key="3">
    <source>
        <dbReference type="EMBL" id="QDZ20272.1"/>
    </source>
</evidence>
<organism evidence="3 4">
    <name type="scientific">Chloropicon primus</name>
    <dbReference type="NCBI Taxonomy" id="1764295"/>
    <lineage>
        <taxon>Eukaryota</taxon>
        <taxon>Viridiplantae</taxon>
        <taxon>Chlorophyta</taxon>
        <taxon>Chloropicophyceae</taxon>
        <taxon>Chloropicales</taxon>
        <taxon>Chloropicaceae</taxon>
        <taxon>Chloropicon</taxon>
    </lineage>
</organism>
<keyword evidence="4" id="KW-1185">Reference proteome</keyword>